<evidence type="ECO:0000256" key="4">
    <source>
        <dbReference type="ARBA" id="ARBA00022737"/>
    </source>
</evidence>
<dbReference type="PANTHER" id="PTHR43289">
    <property type="entry name" value="MITOGEN-ACTIVATED PROTEIN KINASE KINASE KINASE 20-RELATED"/>
    <property type="match status" value="1"/>
</dbReference>
<dbReference type="PANTHER" id="PTHR43289:SF6">
    <property type="entry name" value="SERINE_THREONINE-PROTEIN KINASE NEKL-3"/>
    <property type="match status" value="1"/>
</dbReference>
<evidence type="ECO:0000259" key="12">
    <source>
        <dbReference type="PROSITE" id="PS50011"/>
    </source>
</evidence>
<dbReference type="SMART" id="SM00740">
    <property type="entry name" value="PASTA"/>
    <property type="match status" value="2"/>
</dbReference>
<dbReference type="SMART" id="SM00220">
    <property type="entry name" value="S_TKc"/>
    <property type="match status" value="1"/>
</dbReference>
<dbReference type="InterPro" id="IPR011009">
    <property type="entry name" value="Kinase-like_dom_sf"/>
</dbReference>
<dbReference type="EC" id="2.7.11.1" evidence="1"/>
<evidence type="ECO:0000256" key="2">
    <source>
        <dbReference type="ARBA" id="ARBA00022527"/>
    </source>
</evidence>
<evidence type="ECO:0000256" key="5">
    <source>
        <dbReference type="ARBA" id="ARBA00022741"/>
    </source>
</evidence>
<proteinExistence type="predicted"/>
<keyword evidence="11" id="KW-0472">Membrane</keyword>
<dbReference type="EMBL" id="SOFS01000007">
    <property type="protein sequence ID" value="TFC23285.1"/>
    <property type="molecule type" value="Genomic_DNA"/>
</dbReference>
<keyword evidence="7 10" id="KW-0067">ATP-binding</keyword>
<dbReference type="CDD" id="cd06577">
    <property type="entry name" value="PASTA_pknB"/>
    <property type="match status" value="2"/>
</dbReference>
<keyword evidence="11" id="KW-1133">Transmembrane helix</keyword>
<dbReference type="NCBIfam" id="NF033483">
    <property type="entry name" value="PknB_PASTA_kin"/>
    <property type="match status" value="1"/>
</dbReference>
<dbReference type="InterPro" id="IPR005543">
    <property type="entry name" value="PASTA_dom"/>
</dbReference>
<accession>A0ABY2IRG2</accession>
<evidence type="ECO:0000256" key="11">
    <source>
        <dbReference type="SAM" id="Phobius"/>
    </source>
</evidence>
<evidence type="ECO:0000256" key="8">
    <source>
        <dbReference type="ARBA" id="ARBA00047899"/>
    </source>
</evidence>
<keyword evidence="6 14" id="KW-0418">Kinase</keyword>
<evidence type="ECO:0000259" key="13">
    <source>
        <dbReference type="PROSITE" id="PS51178"/>
    </source>
</evidence>
<feature type="binding site" evidence="10">
    <location>
        <position position="50"/>
    </location>
    <ligand>
        <name>ATP</name>
        <dbReference type="ChEBI" id="CHEBI:30616"/>
    </ligand>
</feature>
<dbReference type="PROSITE" id="PS00107">
    <property type="entry name" value="PROTEIN_KINASE_ATP"/>
    <property type="match status" value="1"/>
</dbReference>
<dbReference type="RefSeq" id="WP_134448582.1">
    <property type="nucleotide sequence ID" value="NZ_SOFS01000007.1"/>
</dbReference>
<keyword evidence="5 10" id="KW-0547">Nucleotide-binding</keyword>
<dbReference type="InterPro" id="IPR000719">
    <property type="entry name" value="Prot_kinase_dom"/>
</dbReference>
<dbReference type="Pfam" id="PF03793">
    <property type="entry name" value="PASTA"/>
    <property type="match status" value="2"/>
</dbReference>
<keyword evidence="11" id="KW-0812">Transmembrane</keyword>
<evidence type="ECO:0000313" key="14">
    <source>
        <dbReference type="EMBL" id="TFC23285.1"/>
    </source>
</evidence>
<dbReference type="PROSITE" id="PS51178">
    <property type="entry name" value="PASTA"/>
    <property type="match status" value="2"/>
</dbReference>
<evidence type="ECO:0000256" key="3">
    <source>
        <dbReference type="ARBA" id="ARBA00022679"/>
    </source>
</evidence>
<protein>
    <recommendedName>
        <fullName evidence="1">non-specific serine/threonine protein kinase</fullName>
        <ecNumber evidence="1">2.7.11.1</ecNumber>
    </recommendedName>
</protein>
<dbReference type="PROSITE" id="PS50011">
    <property type="entry name" value="PROTEIN_KINASE_DOM"/>
    <property type="match status" value="1"/>
</dbReference>
<evidence type="ECO:0000313" key="15">
    <source>
        <dbReference type="Proteomes" id="UP000297604"/>
    </source>
</evidence>
<dbReference type="Proteomes" id="UP000297604">
    <property type="component" value="Unassembled WGS sequence"/>
</dbReference>
<feature type="domain" description="PASTA" evidence="13">
    <location>
        <begin position="373"/>
        <end position="438"/>
    </location>
</feature>
<evidence type="ECO:0000256" key="6">
    <source>
        <dbReference type="ARBA" id="ARBA00022777"/>
    </source>
</evidence>
<organism evidence="14 15">
    <name type="scientific">Cryobacterium glucosi</name>
    <dbReference type="NCBI Taxonomy" id="1259175"/>
    <lineage>
        <taxon>Bacteria</taxon>
        <taxon>Bacillati</taxon>
        <taxon>Actinomycetota</taxon>
        <taxon>Actinomycetes</taxon>
        <taxon>Micrococcales</taxon>
        <taxon>Microbacteriaceae</taxon>
        <taxon>Cryobacterium</taxon>
    </lineage>
</organism>
<dbReference type="GO" id="GO:0016301">
    <property type="term" value="F:kinase activity"/>
    <property type="evidence" value="ECO:0007669"/>
    <property type="project" value="UniProtKB-KW"/>
</dbReference>
<keyword evidence="4" id="KW-0677">Repeat</keyword>
<evidence type="ECO:0000256" key="9">
    <source>
        <dbReference type="ARBA" id="ARBA00048679"/>
    </source>
</evidence>
<name>A0ABY2IRG2_9MICO</name>
<feature type="domain" description="Protein kinase" evidence="12">
    <location>
        <begin position="21"/>
        <end position="289"/>
    </location>
</feature>
<feature type="transmembrane region" description="Helical" evidence="11">
    <location>
        <begin position="342"/>
        <end position="363"/>
    </location>
</feature>
<keyword evidence="15" id="KW-1185">Reference proteome</keyword>
<comment type="catalytic activity">
    <reaction evidence="8">
        <text>L-threonyl-[protein] + ATP = O-phospho-L-threonyl-[protein] + ADP + H(+)</text>
        <dbReference type="Rhea" id="RHEA:46608"/>
        <dbReference type="Rhea" id="RHEA-COMP:11060"/>
        <dbReference type="Rhea" id="RHEA-COMP:11605"/>
        <dbReference type="ChEBI" id="CHEBI:15378"/>
        <dbReference type="ChEBI" id="CHEBI:30013"/>
        <dbReference type="ChEBI" id="CHEBI:30616"/>
        <dbReference type="ChEBI" id="CHEBI:61977"/>
        <dbReference type="ChEBI" id="CHEBI:456216"/>
        <dbReference type="EC" id="2.7.11.1"/>
    </reaction>
</comment>
<evidence type="ECO:0000256" key="10">
    <source>
        <dbReference type="PROSITE-ProRule" id="PRU10141"/>
    </source>
</evidence>
<dbReference type="Gene3D" id="1.10.510.10">
    <property type="entry name" value="Transferase(Phosphotransferase) domain 1"/>
    <property type="match status" value="1"/>
</dbReference>
<evidence type="ECO:0000256" key="1">
    <source>
        <dbReference type="ARBA" id="ARBA00012513"/>
    </source>
</evidence>
<dbReference type="Gene3D" id="3.30.10.20">
    <property type="match status" value="2"/>
</dbReference>
<keyword evidence="2" id="KW-0723">Serine/threonine-protein kinase</keyword>
<dbReference type="Gene3D" id="3.30.200.20">
    <property type="entry name" value="Phosphorylase Kinase, domain 1"/>
    <property type="match status" value="1"/>
</dbReference>
<dbReference type="SUPFAM" id="SSF56112">
    <property type="entry name" value="Protein kinase-like (PK-like)"/>
    <property type="match status" value="1"/>
</dbReference>
<sequence>MVDKSGSESVSDEGRLLAGRYRVGALIGRGGMSDVHIGTDARLGRTVAIKLLKSSLAADPAFRTRFRQEAQAAARMAHPTIVRVFDAGEETVGEPGGLESQIPFIVMEFVDGRLLKDIIREGPVQATEAVRIIDGVLTALEYSHRAGVVHRDIKPGNIMITKTGQVKVMDFGIARAISDSSTTVAQTTAILGTASYFSPEQAKGESVDARTDLYSTGVVLFEMLTGRAPFRGDTPVAVAYQHVSETPVAPSSINPKVSPALDVVVMRALEKDRFARYQSAVEFRTDVEIAGSGVIPLHRPVDEATASLFGAPPTATSGSELALKQLAEDATMVRTQRRPPVIWIWAGILSVIVIVLSVMIWAFSLTPSSDLPDNSRKVPSLVGQSYETAQNTLIESDLAATMAQEASATVPKDKVTRTDPPAGTIAQPTDVIKVYVSTGPQPVTVPDVTNLPIADAQAAISALGLLPGSITKENSATIAPNLVLRTDPALQGSAQTGDTVDIFISSGLVTLPNLVGQSLQAASELLLAPSVQLVPIPTPDATCAMKPGSPVTKQSQAPGDVEQKSQVALTYCAG</sequence>
<feature type="domain" description="PASTA" evidence="13">
    <location>
        <begin position="439"/>
        <end position="506"/>
    </location>
</feature>
<keyword evidence="3" id="KW-0808">Transferase</keyword>
<dbReference type="InterPro" id="IPR017441">
    <property type="entry name" value="Protein_kinase_ATP_BS"/>
</dbReference>
<reference evidence="14 15" key="1">
    <citation type="submission" date="2019-03" db="EMBL/GenBank/DDBJ databases">
        <title>Genomics of glacier-inhabiting Cryobacterium strains.</title>
        <authorList>
            <person name="Liu Q."/>
            <person name="Xin Y.-H."/>
        </authorList>
    </citation>
    <scope>NUCLEOTIDE SEQUENCE [LARGE SCALE GENOMIC DNA]</scope>
    <source>
        <strain evidence="14 15">MDB1-5</strain>
    </source>
</reference>
<comment type="caution">
    <text evidence="14">The sequence shown here is derived from an EMBL/GenBank/DDBJ whole genome shotgun (WGS) entry which is preliminary data.</text>
</comment>
<evidence type="ECO:0000256" key="7">
    <source>
        <dbReference type="ARBA" id="ARBA00022840"/>
    </source>
</evidence>
<dbReference type="CDD" id="cd14014">
    <property type="entry name" value="STKc_PknB_like"/>
    <property type="match status" value="1"/>
</dbReference>
<dbReference type="InterPro" id="IPR008271">
    <property type="entry name" value="Ser/Thr_kinase_AS"/>
</dbReference>
<comment type="catalytic activity">
    <reaction evidence="9">
        <text>L-seryl-[protein] + ATP = O-phospho-L-seryl-[protein] + ADP + H(+)</text>
        <dbReference type="Rhea" id="RHEA:17989"/>
        <dbReference type="Rhea" id="RHEA-COMP:9863"/>
        <dbReference type="Rhea" id="RHEA-COMP:11604"/>
        <dbReference type="ChEBI" id="CHEBI:15378"/>
        <dbReference type="ChEBI" id="CHEBI:29999"/>
        <dbReference type="ChEBI" id="CHEBI:30616"/>
        <dbReference type="ChEBI" id="CHEBI:83421"/>
        <dbReference type="ChEBI" id="CHEBI:456216"/>
        <dbReference type="EC" id="2.7.11.1"/>
    </reaction>
</comment>
<dbReference type="PROSITE" id="PS00108">
    <property type="entry name" value="PROTEIN_KINASE_ST"/>
    <property type="match status" value="1"/>
</dbReference>
<dbReference type="Pfam" id="PF00069">
    <property type="entry name" value="Pkinase"/>
    <property type="match status" value="1"/>
</dbReference>
<gene>
    <name evidence="14" type="primary">pknB</name>
    <name evidence="14" type="ORF">E3O46_01550</name>
</gene>